<comment type="caution">
    <text evidence="2">The sequence shown here is derived from an EMBL/GenBank/DDBJ whole genome shotgun (WGS) entry which is preliminary data.</text>
</comment>
<organism evidence="2 3">
    <name type="scientific">Bradyrhizobium sacchari</name>
    <dbReference type="NCBI Taxonomy" id="1399419"/>
    <lineage>
        <taxon>Bacteria</taxon>
        <taxon>Pseudomonadati</taxon>
        <taxon>Pseudomonadota</taxon>
        <taxon>Alphaproteobacteria</taxon>
        <taxon>Hyphomicrobiales</taxon>
        <taxon>Nitrobacteraceae</taxon>
        <taxon>Bradyrhizobium</taxon>
    </lineage>
</organism>
<evidence type="ECO:0000313" key="3">
    <source>
        <dbReference type="Proteomes" id="UP000315914"/>
    </source>
</evidence>
<feature type="region of interest" description="Disordered" evidence="1">
    <location>
        <begin position="1"/>
        <end position="29"/>
    </location>
</feature>
<sequence>MRIADVGNVRWGSRANFPDGSADPALGRA</sequence>
<accession>A0A560JF19</accession>
<name>A0A560JF19_9BRAD</name>
<dbReference type="Proteomes" id="UP000315914">
    <property type="component" value="Unassembled WGS sequence"/>
</dbReference>
<gene>
    <name evidence="2" type="ORF">FBZ95_109223</name>
</gene>
<keyword evidence="3" id="KW-1185">Reference proteome</keyword>
<reference evidence="2 3" key="1">
    <citation type="submission" date="2019-06" db="EMBL/GenBank/DDBJ databases">
        <title>Genomic Encyclopedia of Type Strains, Phase IV (KMG-V): Genome sequencing to study the core and pangenomes of soil and plant-associated prokaryotes.</title>
        <authorList>
            <person name="Whitman W."/>
        </authorList>
    </citation>
    <scope>NUCLEOTIDE SEQUENCE [LARGE SCALE GENOMIC DNA]</scope>
    <source>
        <strain evidence="2 3">BR 10556</strain>
    </source>
</reference>
<evidence type="ECO:0000256" key="1">
    <source>
        <dbReference type="SAM" id="MobiDB-lite"/>
    </source>
</evidence>
<dbReference type="AlphaFoldDB" id="A0A560JF19"/>
<dbReference type="EMBL" id="VITW01000009">
    <property type="protein sequence ID" value="TWB69626.1"/>
    <property type="molecule type" value="Genomic_DNA"/>
</dbReference>
<protein>
    <submittedName>
        <fullName evidence="2">Uncharacterized protein</fullName>
    </submittedName>
</protein>
<evidence type="ECO:0000313" key="2">
    <source>
        <dbReference type="EMBL" id="TWB69626.1"/>
    </source>
</evidence>
<proteinExistence type="predicted"/>